<dbReference type="InterPro" id="IPR046342">
    <property type="entry name" value="CBS_dom_sf"/>
</dbReference>
<name>A0A7K3RGL4_STRAQ</name>
<comment type="caution">
    <text evidence="3">The sequence shown here is derived from an EMBL/GenBank/DDBJ whole genome shotgun (WGS) entry which is preliminary data.</text>
</comment>
<dbReference type="Proteomes" id="UP000470951">
    <property type="component" value="Unassembled WGS sequence"/>
</dbReference>
<protein>
    <submittedName>
        <fullName evidence="3">CBS domain-containing protein</fullName>
    </submittedName>
</protein>
<evidence type="ECO:0000256" key="1">
    <source>
        <dbReference type="PROSITE-ProRule" id="PRU00703"/>
    </source>
</evidence>
<dbReference type="AlphaFoldDB" id="A0A7K3RGL4"/>
<dbReference type="Gene3D" id="3.10.580.10">
    <property type="entry name" value="CBS-domain"/>
    <property type="match status" value="1"/>
</dbReference>
<gene>
    <name evidence="3" type="ORF">G3I58_25655</name>
</gene>
<dbReference type="InterPro" id="IPR000644">
    <property type="entry name" value="CBS_dom"/>
</dbReference>
<organism evidence="3 4">
    <name type="scientific">Streptomyces anulatus</name>
    <name type="common">Streptomyces chrysomallus</name>
    <dbReference type="NCBI Taxonomy" id="1892"/>
    <lineage>
        <taxon>Bacteria</taxon>
        <taxon>Bacillati</taxon>
        <taxon>Actinomycetota</taxon>
        <taxon>Actinomycetes</taxon>
        <taxon>Kitasatosporales</taxon>
        <taxon>Streptomycetaceae</taxon>
        <taxon>Streptomyces</taxon>
    </lineage>
</organism>
<evidence type="ECO:0000259" key="2">
    <source>
        <dbReference type="PROSITE" id="PS51371"/>
    </source>
</evidence>
<dbReference type="SUPFAM" id="SSF54631">
    <property type="entry name" value="CBS-domain pair"/>
    <property type="match status" value="1"/>
</dbReference>
<reference evidence="3 4" key="1">
    <citation type="submission" date="2020-01" db="EMBL/GenBank/DDBJ databases">
        <title>Insect and environment-associated Actinomycetes.</title>
        <authorList>
            <person name="Currrie C."/>
            <person name="Chevrette M."/>
            <person name="Carlson C."/>
            <person name="Stubbendieck R."/>
            <person name="Wendt-Pienkowski E."/>
        </authorList>
    </citation>
    <scope>NUCLEOTIDE SEQUENCE [LARGE SCALE GENOMIC DNA]</scope>
    <source>
        <strain evidence="3 4">SID7903</strain>
    </source>
</reference>
<feature type="domain" description="CBS" evidence="2">
    <location>
        <begin position="111"/>
        <end position="169"/>
    </location>
</feature>
<dbReference type="Pfam" id="PF00571">
    <property type="entry name" value="CBS"/>
    <property type="match status" value="1"/>
</dbReference>
<accession>A0A7K3RGL4</accession>
<dbReference type="PROSITE" id="PS51371">
    <property type="entry name" value="CBS"/>
    <property type="match status" value="1"/>
</dbReference>
<dbReference type="RefSeq" id="WP_164220932.1">
    <property type="nucleotide sequence ID" value="NZ_JAAGMS010000286.1"/>
</dbReference>
<dbReference type="EMBL" id="JAAGMS010000286">
    <property type="protein sequence ID" value="NEC01340.1"/>
    <property type="molecule type" value="Genomic_DNA"/>
</dbReference>
<keyword evidence="1" id="KW-0129">CBS domain</keyword>
<evidence type="ECO:0000313" key="4">
    <source>
        <dbReference type="Proteomes" id="UP000470951"/>
    </source>
</evidence>
<evidence type="ECO:0000313" key="3">
    <source>
        <dbReference type="EMBL" id="NEC01340.1"/>
    </source>
</evidence>
<proteinExistence type="predicted"/>
<sequence length="196" mass="20878">MTFAEQLVQELPEAGGRLVKERQWPGVGEVAVKATWTPAGSSPYRRLESQIAVRAGGAEPDEAGTSAVTRLTVTTSLSAVVQSAADAAGHLADEDARARTVAYRVSNLDSANRMPESVRVGDSLGTAMTLMVLRDYSQLPVLDTDGRLRGVISWESIGLARMADPQADLAAATVRAQEADRSDDLLDWIVTIQKSG</sequence>